<evidence type="ECO:0000313" key="2">
    <source>
        <dbReference type="Proteomes" id="UP000594263"/>
    </source>
</evidence>
<organism evidence="1 2">
    <name type="scientific">Kalanchoe fedtschenkoi</name>
    <name type="common">Lavender scallops</name>
    <name type="synonym">South American air plant</name>
    <dbReference type="NCBI Taxonomy" id="63787"/>
    <lineage>
        <taxon>Eukaryota</taxon>
        <taxon>Viridiplantae</taxon>
        <taxon>Streptophyta</taxon>
        <taxon>Embryophyta</taxon>
        <taxon>Tracheophyta</taxon>
        <taxon>Spermatophyta</taxon>
        <taxon>Magnoliopsida</taxon>
        <taxon>eudicotyledons</taxon>
        <taxon>Gunneridae</taxon>
        <taxon>Pentapetalae</taxon>
        <taxon>Saxifragales</taxon>
        <taxon>Crassulaceae</taxon>
        <taxon>Kalanchoe</taxon>
    </lineage>
</organism>
<dbReference type="EnsemblPlants" id="Kaladp0515s0063.1.v1.1">
    <property type="protein sequence ID" value="Kaladp0515s0063.1.v1.1"/>
    <property type="gene ID" value="Kaladp0515s0063.v1.1"/>
</dbReference>
<name>A0A7N1A6A4_KALFE</name>
<protein>
    <submittedName>
        <fullName evidence="1">Uncharacterized protein</fullName>
    </submittedName>
</protein>
<keyword evidence="2" id="KW-1185">Reference proteome</keyword>
<evidence type="ECO:0000313" key="1">
    <source>
        <dbReference type="EnsemblPlants" id="Kaladp0515s0063.1.v1.1"/>
    </source>
</evidence>
<dbReference type="Gramene" id="Kaladp0515s0063.1.v1.1">
    <property type="protein sequence ID" value="Kaladp0515s0063.1.v1.1"/>
    <property type="gene ID" value="Kaladp0515s0063.v1.1"/>
</dbReference>
<proteinExistence type="predicted"/>
<dbReference type="Proteomes" id="UP000594263">
    <property type="component" value="Unplaced"/>
</dbReference>
<dbReference type="AlphaFoldDB" id="A0A7N1A6A4"/>
<reference evidence="1" key="1">
    <citation type="submission" date="2021-01" db="UniProtKB">
        <authorList>
            <consortium name="EnsemblPlants"/>
        </authorList>
    </citation>
    <scope>IDENTIFICATION</scope>
</reference>
<sequence>MEIMRAIKSHMVGSIITHTTGKWDMTLMVEVMEGACLLILNELDYEVYNRSYPGGASLISSHRILPPRNHSVKLWKLPITGNK</sequence>
<accession>A0A7N1A6A4</accession>